<proteinExistence type="predicted"/>
<dbReference type="GO" id="GO:0009820">
    <property type="term" value="P:alkaloid metabolic process"/>
    <property type="evidence" value="ECO:0007669"/>
    <property type="project" value="UniProtKB-KW"/>
</dbReference>
<dbReference type="FunFam" id="3.20.20.70:FF:000138">
    <property type="entry name" value="NADPH dehydrogenase 1"/>
    <property type="match status" value="1"/>
</dbReference>
<dbReference type="EMBL" id="JAPZBT010000002">
    <property type="protein sequence ID" value="KAJ5375572.1"/>
    <property type="molecule type" value="Genomic_DNA"/>
</dbReference>
<evidence type="ECO:0000256" key="2">
    <source>
        <dbReference type="ARBA" id="ARBA00022589"/>
    </source>
</evidence>
<evidence type="ECO:0000256" key="4">
    <source>
        <dbReference type="ARBA" id="ARBA00051276"/>
    </source>
</evidence>
<dbReference type="InterPro" id="IPR001155">
    <property type="entry name" value="OxRdtase_FMN_N"/>
</dbReference>
<dbReference type="OrthoDB" id="2150604at2759"/>
<dbReference type="SUPFAM" id="SSF51395">
    <property type="entry name" value="FMN-linked oxidoreductases"/>
    <property type="match status" value="1"/>
</dbReference>
<dbReference type="InterPro" id="IPR045247">
    <property type="entry name" value="Oye-like"/>
</dbReference>
<organism evidence="7 8">
    <name type="scientific">Penicillium concentricum</name>
    <dbReference type="NCBI Taxonomy" id="293559"/>
    <lineage>
        <taxon>Eukaryota</taxon>
        <taxon>Fungi</taxon>
        <taxon>Dikarya</taxon>
        <taxon>Ascomycota</taxon>
        <taxon>Pezizomycotina</taxon>
        <taxon>Eurotiomycetes</taxon>
        <taxon>Eurotiomycetidae</taxon>
        <taxon>Eurotiales</taxon>
        <taxon>Aspergillaceae</taxon>
        <taxon>Penicillium</taxon>
    </lineage>
</organism>
<evidence type="ECO:0000256" key="3">
    <source>
        <dbReference type="ARBA" id="ARBA00022857"/>
    </source>
</evidence>
<dbReference type="GeneID" id="81464491"/>
<evidence type="ECO:0000256" key="5">
    <source>
        <dbReference type="ARBA" id="ARBA00066635"/>
    </source>
</evidence>
<gene>
    <name evidence="7" type="ORF">N7517_007578</name>
</gene>
<evidence type="ECO:0000259" key="6">
    <source>
        <dbReference type="Pfam" id="PF00724"/>
    </source>
</evidence>
<reference evidence="7" key="1">
    <citation type="submission" date="2022-12" db="EMBL/GenBank/DDBJ databases">
        <authorList>
            <person name="Petersen C."/>
        </authorList>
    </citation>
    <scope>NUCLEOTIDE SEQUENCE</scope>
    <source>
        <strain evidence="7">IBT 3081</strain>
    </source>
</reference>
<dbReference type="GO" id="GO:0010181">
    <property type="term" value="F:FMN binding"/>
    <property type="evidence" value="ECO:0007669"/>
    <property type="project" value="InterPro"/>
</dbReference>
<keyword evidence="3" id="KW-0521">NADP</keyword>
<dbReference type="InterPro" id="IPR013785">
    <property type="entry name" value="Aldolase_TIM"/>
</dbReference>
<name>A0A9W9SCF5_9EURO</name>
<keyword evidence="8" id="KW-1185">Reference proteome</keyword>
<dbReference type="InterPro" id="IPR010828">
    <property type="entry name" value="Atf2/Sli1-like"/>
</dbReference>
<evidence type="ECO:0000313" key="8">
    <source>
        <dbReference type="Proteomes" id="UP001147752"/>
    </source>
</evidence>
<comment type="pathway">
    <text evidence="1">Alkaloid biosynthesis; ergot alkaloid biosynthesis.</text>
</comment>
<sequence>MPQSRLFKPLKIGGMEVKHRIGMAPLTRFRATEDRVPTLLMKEYYGQRAAVPGTLIITEGTFISATCGGFPHAPGLWREDQVAAWKIVTDEVHRKGCFIFCQVFAMGRAADVDLARKEANDIVAPSAIAMEEGAVVPRAMTTDEVKQIIQDYVDASKNAIQAGFDGVEVHGANGYLLDQFIQDVSNNRDDEYGGNVENRSRILDEVIKAVVHAIGRERVGLRLSPWSTFQGMRMEDPIPQFTDVISKARQAGIAYLHLVESRMSGSQDYSGHDTLDFAYDLWDGPFLVAGGYESHEARKLVDEKYPDKDIMVIFGRHFISNPDLIFRIRKGPNERRTISREDVGFYNALVIAGVYEIASENIDVNSAQSFIAPLRHCIEKYPHLSVVVKQKHTDKSAYEAVSSIDLHNHVSIIHEDEATSNGETATIEKIMPAILDRPWPADIPPWRIVVSPLVSPQDSTGTRCFIAFAFSHTLGDGMVGVAFHRTFLEAWRQTTGMEEKATFLVTPPSQTLPAPFDTPERLPISWKFLLEPLIAVYLPKFVAKILGLRASASTLDAGTWIGSPMFFDPAAAIQSRVRIIEIEAPLVQKALQASRSHGTKLTGTVHQMIVRALSKAIPSTDITNFVSGTPVDMRASIGTPGLTWGLFVSGLYEVHPRAPNVTEAILSEEMWEAARSMTQKLAECGARLQDQAIGLLRYVPSIRNWTLSKIGQKRDSSYELSNLLAFDNMNDGADQKCKVVKMVFSQPGNVTSAPLAFNMISVKGGA</sequence>
<dbReference type="PANTHER" id="PTHR22893">
    <property type="entry name" value="NADH OXIDOREDUCTASE-RELATED"/>
    <property type="match status" value="1"/>
</dbReference>
<dbReference type="GO" id="GO:0003959">
    <property type="term" value="F:NADPH dehydrogenase activity"/>
    <property type="evidence" value="ECO:0007669"/>
    <property type="project" value="TreeGrafter"/>
</dbReference>
<dbReference type="Pfam" id="PF07247">
    <property type="entry name" value="AATase"/>
    <property type="match status" value="1"/>
</dbReference>
<dbReference type="RefSeq" id="XP_056581558.1">
    <property type="nucleotide sequence ID" value="XM_056725308.1"/>
</dbReference>
<reference evidence="7" key="2">
    <citation type="journal article" date="2023" name="IMA Fungus">
        <title>Comparative genomic study of the Penicillium genus elucidates a diverse pangenome and 15 lateral gene transfer events.</title>
        <authorList>
            <person name="Petersen C."/>
            <person name="Sorensen T."/>
            <person name="Nielsen M.R."/>
            <person name="Sondergaard T.E."/>
            <person name="Sorensen J.L."/>
            <person name="Fitzpatrick D.A."/>
            <person name="Frisvad J.C."/>
            <person name="Nielsen K.L."/>
        </authorList>
    </citation>
    <scope>NUCLEOTIDE SEQUENCE</scope>
    <source>
        <strain evidence="7">IBT 3081</strain>
    </source>
</reference>
<evidence type="ECO:0000313" key="7">
    <source>
        <dbReference type="EMBL" id="KAJ5375572.1"/>
    </source>
</evidence>
<evidence type="ECO:0000256" key="1">
    <source>
        <dbReference type="ARBA" id="ARBA00005107"/>
    </source>
</evidence>
<dbReference type="Gene3D" id="3.20.20.70">
    <property type="entry name" value="Aldolase class I"/>
    <property type="match status" value="1"/>
</dbReference>
<protein>
    <recommendedName>
        <fullName evidence="5">chanoclavine-I aldehyde reductase</fullName>
        <ecNumber evidence="5">1.3.1.100</ecNumber>
    </recommendedName>
</protein>
<dbReference type="CDD" id="cd02933">
    <property type="entry name" value="OYE_like_FMN"/>
    <property type="match status" value="1"/>
</dbReference>
<feature type="domain" description="NADH:flavin oxidoreductase/NADH oxidase N-terminal" evidence="6">
    <location>
        <begin position="6"/>
        <end position="332"/>
    </location>
</feature>
<keyword evidence="2" id="KW-0017">Alkaloid metabolism</keyword>
<dbReference type="Proteomes" id="UP001147752">
    <property type="component" value="Unassembled WGS sequence"/>
</dbReference>
<accession>A0A9W9SCF5</accession>
<comment type="catalytic activity">
    <reaction evidence="4">
        <text>dihydrochanoclavine-I aldehyde + NADP(+) = chanoclavine-I aldehyde + NADPH + H(+)</text>
        <dbReference type="Rhea" id="RHEA:35947"/>
        <dbReference type="ChEBI" id="CHEBI:15378"/>
        <dbReference type="ChEBI" id="CHEBI:57783"/>
        <dbReference type="ChEBI" id="CHEBI:58349"/>
        <dbReference type="ChEBI" id="CHEBI:65032"/>
        <dbReference type="ChEBI" id="CHEBI:71487"/>
        <dbReference type="EC" id="1.3.1.100"/>
    </reaction>
</comment>
<comment type="caution">
    <text evidence="7">The sequence shown here is derived from an EMBL/GenBank/DDBJ whole genome shotgun (WGS) entry which is preliminary data.</text>
</comment>
<dbReference type="EC" id="1.3.1.100" evidence="5"/>
<dbReference type="Pfam" id="PF00724">
    <property type="entry name" value="Oxidored_FMN"/>
    <property type="match status" value="1"/>
</dbReference>
<dbReference type="PANTHER" id="PTHR22893:SF91">
    <property type="entry name" value="NADPH DEHYDROGENASE 2-RELATED"/>
    <property type="match status" value="1"/>
</dbReference>
<dbReference type="AlphaFoldDB" id="A0A9W9SCF5"/>